<feature type="region of interest" description="Disordered" evidence="2">
    <location>
        <begin position="1008"/>
        <end position="1027"/>
    </location>
</feature>
<evidence type="ECO:0000256" key="1">
    <source>
        <dbReference type="ARBA" id="ARBA00006080"/>
    </source>
</evidence>
<comment type="similarity">
    <text evidence="1">Belongs to the VPS51 family.</text>
</comment>
<keyword evidence="7" id="KW-1185">Reference proteome</keyword>
<reference evidence="6 7" key="2">
    <citation type="submission" date="2016-05" db="EMBL/GenBank/DDBJ databases">
        <authorList>
            <person name="Naeem Raeece"/>
        </authorList>
    </citation>
    <scope>NUCLEOTIDE SEQUENCE [LARGE SCALE GENOMIC DNA]</scope>
</reference>
<dbReference type="InterPro" id="IPR014812">
    <property type="entry name" value="Vps51"/>
</dbReference>
<dbReference type="Pfam" id="PF08700">
    <property type="entry name" value="VPS51_Exo84_N"/>
    <property type="match status" value="1"/>
</dbReference>
<dbReference type="EMBL" id="FLRD01000009">
    <property type="protein sequence ID" value="SBT30769.1"/>
    <property type="molecule type" value="Genomic_DNA"/>
</dbReference>
<dbReference type="GO" id="GO:0042147">
    <property type="term" value="P:retrograde transport, endosome to Golgi"/>
    <property type="evidence" value="ECO:0007669"/>
    <property type="project" value="TreeGrafter"/>
</dbReference>
<dbReference type="GO" id="GO:0048193">
    <property type="term" value="P:Golgi vesicle transport"/>
    <property type="evidence" value="ECO:0007669"/>
    <property type="project" value="TreeGrafter"/>
</dbReference>
<evidence type="ECO:0000256" key="3">
    <source>
        <dbReference type="SAM" id="Phobius"/>
    </source>
</evidence>
<sequence>MHRRPGRRKPVGSILHRYYNLEGENSSTSLKLKGDTFAGHVTVEVEEQTEDAAMREETTMRKEATMRENNDNPATEGDELDCRSRDFNASEYFRRLLEESSLEDLISKSKKIEREIKQNDNFMQSVVYENYKKFIDAADAITFLKGNFKHVREKIKKINEHITHIDDSSNKVNRKVCNDLQKMENIINIKKVLHDVNTIMKMPKRMFSQIARKDYITALRMFIDAVPFFFKNRHLSPFLNLYLDCNNLANIACYFYLKMLKHGGNSNGEAAPHKGTPHKGTPHKGTPHKGTPHKGTPHKGTPHKGTPHKGGASNLQEKSHFKEGIYTMHGSCENEEGNPFPPFNSDNLGESFELLHLHVVPSEEIMTCLYVVLAYGKSRKKVRNLYVYNRIMAIKFMLCSIFNLHNYEQFEKKREKFVCTLLTADSLQYCDDNYKKDGCHGDKPNTEMYNKNFETVFDLAYIHLVHFFFGILDCFEKLFIRTFSDANMSLGGGISRIRRLIRLMEEHVKNGENRESRNSGERELYHLSDRFQEKFTRQGSVSPETLSPNDDSEKEGITQKIYPQCDNLREELTNIWVEDEDKKIVEVLAKGFFKALLKLTIDFVYMFSPPIKIVLLSLKRLVDFVKRHERYKVLMKPILRRFTKKLYFTHLKLYFYNLCFTSSLRFGIFFNVCNSDINDTYLILNRKKELGHTLLLSLCLTLIDLEIFYEHVHANTIFYFKNLINFVLIYFIFLTKFVNCFMSSFVCVSEKKTRRLASSLGHIDKGYLDIEKEQHMIHAQNAQVENEKREVRWTRGDSSLSREPLNDCTHFGPNSVTDDDFSEDIYTHERGPFRYKSIYEIANSDEVTNEDVVGNQSTKWNKLARYLYNCVDVNHGEMHKHLKNAKKFMKLDYERFIDEITQTQIREMYTPKGEEDALGRGVEYTGKKGYCSNVVDLQEKEGEVHFLLSMVCILESFKRESIPKIFTIILDLYKDAHALVKEDKQISLRSDLTNLLYTDAYPLCKRGDDSEGGDVSEGGDEDTGSKMKGRYTRKCTATDKRTENSDDGLMFDVSSPTEGEEKGNIFVNEMDSFLCGSGEEKKFKMKSYDAKMGYEEWKERRKVKGEIINGEDDNSNGDIFKRDGRSKETVHEEMNREESKKKKKVRELITNGMNNDRDYFMSDAYCSGDDDEDEKEKCTRGICSFVKYKFRKKCSEMMNVYISYCVNKLWTNMKLYLEEEKWIEVKKVKLVSNNFMYCFQNVNYIYSCLSSFFDPKGGGKYNQGDHNEVYIKIKRGLERICEKKVCEVKAFEKEKKIREESSQGALCNTSLSQTTCSYITSPNVNSLDGQKNLEMYMYRMYMLKMKNYKKNLHLESHKIILVIIKILFKNYAEFVRTLHFNDLGLYKLKVDFAFYYHCLRYYIPADDENVLFVILNEVLINARDRVGGTCISSHSNMPTSVYPLLLLDDLGDIARENQQLILRTLAGEGGERGSG</sequence>
<dbReference type="Proteomes" id="UP000078555">
    <property type="component" value="Unassembled WGS sequence"/>
</dbReference>
<feature type="region of interest" description="Disordered" evidence="2">
    <location>
        <begin position="536"/>
        <end position="555"/>
    </location>
</feature>
<evidence type="ECO:0000313" key="4">
    <source>
        <dbReference type="EMBL" id="SBT30769.1"/>
    </source>
</evidence>
<feature type="compositionally biased region" description="Basic residues" evidence="2">
    <location>
        <begin position="275"/>
        <end position="307"/>
    </location>
</feature>
<feature type="transmembrane region" description="Helical" evidence="3">
    <location>
        <begin position="690"/>
        <end position="711"/>
    </location>
</feature>
<protein>
    <submittedName>
        <fullName evidence="4">Vacuolar protein sorting-associated protein 51, putative</fullName>
    </submittedName>
</protein>
<evidence type="ECO:0000256" key="2">
    <source>
        <dbReference type="SAM" id="MobiDB-lite"/>
    </source>
</evidence>
<dbReference type="Proteomes" id="UP000078550">
    <property type="component" value="Unassembled WGS sequence"/>
</dbReference>
<dbReference type="GO" id="GO:0005829">
    <property type="term" value="C:cytosol"/>
    <property type="evidence" value="ECO:0007669"/>
    <property type="project" value="GOC"/>
</dbReference>
<name>A0A1A8YGV3_PLAOA</name>
<feature type="compositionally biased region" description="Acidic residues" evidence="2">
    <location>
        <begin position="1010"/>
        <end position="1022"/>
    </location>
</feature>
<feature type="transmembrane region" description="Helical" evidence="3">
    <location>
        <begin position="653"/>
        <end position="670"/>
    </location>
</feature>
<dbReference type="GO" id="GO:0007030">
    <property type="term" value="P:Golgi organization"/>
    <property type="evidence" value="ECO:0007669"/>
    <property type="project" value="TreeGrafter"/>
</dbReference>
<evidence type="ECO:0000313" key="6">
    <source>
        <dbReference type="Proteomes" id="UP000078550"/>
    </source>
</evidence>
<keyword evidence="3" id="KW-1133">Transmembrane helix</keyword>
<proteinExistence type="inferred from homology"/>
<evidence type="ECO:0000313" key="7">
    <source>
        <dbReference type="Proteomes" id="UP000078555"/>
    </source>
</evidence>
<dbReference type="GO" id="GO:0032456">
    <property type="term" value="P:endocytic recycling"/>
    <property type="evidence" value="ECO:0007669"/>
    <property type="project" value="TreeGrafter"/>
</dbReference>
<reference evidence="4" key="1">
    <citation type="submission" date="2016-05" db="EMBL/GenBank/DDBJ databases">
        <authorList>
            <person name="Lavstsen T."/>
            <person name="Jespersen J.S."/>
        </authorList>
    </citation>
    <scope>NUCLEOTIDE SEQUENCE [LARGE SCALE GENOMIC DNA]</scope>
</reference>
<dbReference type="GO" id="GO:0007041">
    <property type="term" value="P:lysosomal transport"/>
    <property type="evidence" value="ECO:0007669"/>
    <property type="project" value="TreeGrafter"/>
</dbReference>
<dbReference type="GO" id="GO:0016020">
    <property type="term" value="C:membrane"/>
    <property type="evidence" value="ECO:0007669"/>
    <property type="project" value="TreeGrafter"/>
</dbReference>
<dbReference type="PANTHER" id="PTHR15954">
    <property type="entry name" value="VACUOLAR PROTEIN SORTING-ASSOCIATED PROTEIN 51 HOMOLOG"/>
    <property type="match status" value="1"/>
</dbReference>
<feature type="region of interest" description="Disordered" evidence="2">
    <location>
        <begin position="267"/>
        <end position="314"/>
    </location>
</feature>
<dbReference type="EMBL" id="FLRE01000016">
    <property type="protein sequence ID" value="SBT31386.1"/>
    <property type="molecule type" value="Genomic_DNA"/>
</dbReference>
<dbReference type="GO" id="GO:0000938">
    <property type="term" value="C:GARP complex"/>
    <property type="evidence" value="ECO:0007669"/>
    <property type="project" value="TreeGrafter"/>
</dbReference>
<keyword evidence="3" id="KW-0472">Membrane</keyword>
<feature type="compositionally biased region" description="Polar residues" evidence="2">
    <location>
        <begin position="537"/>
        <end position="549"/>
    </location>
</feature>
<dbReference type="PANTHER" id="PTHR15954:SF4">
    <property type="entry name" value="VACUOLAR PROTEIN SORTING-ASSOCIATED PROTEIN 51 HOMOLOG"/>
    <property type="match status" value="1"/>
</dbReference>
<organism evidence="4 7">
    <name type="scientific">Plasmodium ovale wallikeri</name>
    <dbReference type="NCBI Taxonomy" id="864142"/>
    <lineage>
        <taxon>Eukaryota</taxon>
        <taxon>Sar</taxon>
        <taxon>Alveolata</taxon>
        <taxon>Apicomplexa</taxon>
        <taxon>Aconoidasida</taxon>
        <taxon>Haemosporida</taxon>
        <taxon>Plasmodiidae</taxon>
        <taxon>Plasmodium</taxon>
        <taxon>Plasmodium (Plasmodium)</taxon>
    </lineage>
</organism>
<dbReference type="GO" id="GO:1990745">
    <property type="term" value="C:EARP complex"/>
    <property type="evidence" value="ECO:0007669"/>
    <property type="project" value="TreeGrafter"/>
</dbReference>
<feature type="transmembrane region" description="Helical" evidence="3">
    <location>
        <begin position="723"/>
        <end position="746"/>
    </location>
</feature>
<feature type="region of interest" description="Disordered" evidence="2">
    <location>
        <begin position="1108"/>
        <end position="1141"/>
    </location>
</feature>
<gene>
    <name evidence="4" type="ORF">POVWA1_003730</name>
    <name evidence="5" type="ORF">POVWA2_003870</name>
</gene>
<accession>A0A1A8YGV3</accession>
<feature type="compositionally biased region" description="Basic and acidic residues" evidence="2">
    <location>
        <begin position="1119"/>
        <end position="1140"/>
    </location>
</feature>
<evidence type="ECO:0000313" key="5">
    <source>
        <dbReference type="EMBL" id="SBT31386.1"/>
    </source>
</evidence>
<keyword evidence="3" id="KW-0812">Transmembrane</keyword>